<comment type="caution">
    <text evidence="1">The sequence shown here is derived from an EMBL/GenBank/DDBJ whole genome shotgun (WGS) entry which is preliminary data.</text>
</comment>
<dbReference type="Pfam" id="PF12085">
    <property type="entry name" value="DUF3562"/>
    <property type="match status" value="1"/>
</dbReference>
<protein>
    <submittedName>
        <fullName evidence="1">DUF3562 domain-containing protein</fullName>
    </submittedName>
</protein>
<name>A0A934T1I3_9BURK</name>
<evidence type="ECO:0000313" key="2">
    <source>
        <dbReference type="Proteomes" id="UP000622890"/>
    </source>
</evidence>
<dbReference type="Proteomes" id="UP000622890">
    <property type="component" value="Unassembled WGS sequence"/>
</dbReference>
<gene>
    <name evidence="1" type="ORF">JJB74_31170</name>
</gene>
<keyword evidence="2" id="KW-1185">Reference proteome</keyword>
<dbReference type="InterPro" id="IPR021945">
    <property type="entry name" value="DUF3562"/>
</dbReference>
<proteinExistence type="predicted"/>
<dbReference type="EMBL" id="JAEPBG010000037">
    <property type="protein sequence ID" value="MBK4739086.1"/>
    <property type="molecule type" value="Genomic_DNA"/>
</dbReference>
<evidence type="ECO:0000313" key="1">
    <source>
        <dbReference type="EMBL" id="MBK4739086.1"/>
    </source>
</evidence>
<sequence length="85" mass="9980">MEVEFVDDVSKLTVHHADAFRDAADRKRHLVAIAELAEEMRLPVEQVCSCYEAVLTEMRKEARIEDFLDIFVARRVRERLRARAH</sequence>
<organism evidence="1 2">
    <name type="scientific">Noviherbaspirillum pedocola</name>
    <dbReference type="NCBI Taxonomy" id="2801341"/>
    <lineage>
        <taxon>Bacteria</taxon>
        <taxon>Pseudomonadati</taxon>
        <taxon>Pseudomonadota</taxon>
        <taxon>Betaproteobacteria</taxon>
        <taxon>Burkholderiales</taxon>
        <taxon>Oxalobacteraceae</taxon>
        <taxon>Noviherbaspirillum</taxon>
    </lineage>
</organism>
<dbReference type="AlphaFoldDB" id="A0A934T1I3"/>
<dbReference type="RefSeq" id="WP_200598456.1">
    <property type="nucleotide sequence ID" value="NZ_JAEPBG010000037.1"/>
</dbReference>
<reference evidence="1" key="1">
    <citation type="submission" date="2021-01" db="EMBL/GenBank/DDBJ databases">
        <title>Genome sequence of strain Noviherbaspirillum sp. DKR-6.</title>
        <authorList>
            <person name="Chaudhary D.K."/>
        </authorList>
    </citation>
    <scope>NUCLEOTIDE SEQUENCE</scope>
    <source>
        <strain evidence="1">DKR-6</strain>
    </source>
</reference>
<accession>A0A934T1I3</accession>